<name>A0A2M7X3S3_UNCKA</name>
<dbReference type="SUPFAM" id="SSF52317">
    <property type="entry name" value="Class I glutamine amidotransferase-like"/>
    <property type="match status" value="1"/>
</dbReference>
<dbReference type="AlphaFoldDB" id="A0A2M7X3S3"/>
<sequence>MLFLKHLEIRHINKIHMHREPKKVTVKDIVSGDSKESREALDRFESELQKEMVGLRAIQERVAEELKGGEGVFVVDSTLDNITGRLLGAATERFSGHENLSRLADIVFNALYGGKIPESYKEIIAGWTGLDPERLTGIDIRQPGSSQEFGADARAVIFSGSPANISRIGQSKELRPGITHDQVYERSAGVWSEAIRQGLPAFGICYGHQMMAAYSGGTVAEVSGRAQLGPSTQEFGVGSDEFLSLLGITDNPQEFAGRISAFRVDEVTQVSDDFASLVFASTDFDSSMIYGLLHNPQGTGADPARIDQILKEGAAAGFSLQGHPELRRGYRQLIEFGVGKKLEDIVLLHEDATKETSASMLQMMSAFFTHK</sequence>
<evidence type="ECO:0000313" key="2">
    <source>
        <dbReference type="EMBL" id="PJA40835.1"/>
    </source>
</evidence>
<dbReference type="Gene3D" id="3.40.50.880">
    <property type="match status" value="1"/>
</dbReference>
<gene>
    <name evidence="2" type="ORF">CO179_01275</name>
</gene>
<organism evidence="2 3">
    <name type="scientific">candidate division WWE3 bacterium CG_4_9_14_3_um_filter_39_7</name>
    <dbReference type="NCBI Taxonomy" id="1975080"/>
    <lineage>
        <taxon>Bacteria</taxon>
        <taxon>Katanobacteria</taxon>
    </lineage>
</organism>
<dbReference type="EMBL" id="PFWZ01000055">
    <property type="protein sequence ID" value="PJA40835.1"/>
    <property type="molecule type" value="Genomic_DNA"/>
</dbReference>
<evidence type="ECO:0000259" key="1">
    <source>
        <dbReference type="Pfam" id="PF00117"/>
    </source>
</evidence>
<dbReference type="InterPro" id="IPR029062">
    <property type="entry name" value="Class_I_gatase-like"/>
</dbReference>
<dbReference type="Proteomes" id="UP000231195">
    <property type="component" value="Unassembled WGS sequence"/>
</dbReference>
<evidence type="ECO:0000313" key="3">
    <source>
        <dbReference type="Proteomes" id="UP000231195"/>
    </source>
</evidence>
<proteinExistence type="predicted"/>
<comment type="caution">
    <text evidence="2">The sequence shown here is derived from an EMBL/GenBank/DDBJ whole genome shotgun (WGS) entry which is preliminary data.</text>
</comment>
<dbReference type="PROSITE" id="PS51273">
    <property type="entry name" value="GATASE_TYPE_1"/>
    <property type="match status" value="1"/>
</dbReference>
<dbReference type="Pfam" id="PF00117">
    <property type="entry name" value="GATase"/>
    <property type="match status" value="1"/>
</dbReference>
<feature type="domain" description="Glutamine amidotransferase" evidence="1">
    <location>
        <begin position="176"/>
        <end position="223"/>
    </location>
</feature>
<accession>A0A2M7X3S3</accession>
<reference evidence="3" key="1">
    <citation type="submission" date="2017-09" db="EMBL/GenBank/DDBJ databases">
        <title>Depth-based differentiation of microbial function through sediment-hosted aquifers and enrichment of novel symbionts in the deep terrestrial subsurface.</title>
        <authorList>
            <person name="Probst A.J."/>
            <person name="Ladd B."/>
            <person name="Jarett J.K."/>
            <person name="Geller-Mcgrath D.E."/>
            <person name="Sieber C.M.K."/>
            <person name="Emerson J.B."/>
            <person name="Anantharaman K."/>
            <person name="Thomas B.C."/>
            <person name="Malmstrom R."/>
            <person name="Stieglmeier M."/>
            <person name="Klingl A."/>
            <person name="Woyke T."/>
            <person name="Ryan C.M."/>
            <person name="Banfield J.F."/>
        </authorList>
    </citation>
    <scope>NUCLEOTIDE SEQUENCE [LARGE SCALE GENOMIC DNA]</scope>
</reference>
<protein>
    <recommendedName>
        <fullName evidence="1">Glutamine amidotransferase domain-containing protein</fullName>
    </recommendedName>
</protein>
<dbReference type="InterPro" id="IPR017926">
    <property type="entry name" value="GATASE"/>
</dbReference>